<dbReference type="STRING" id="4155.A0A022Q4X8"/>
<accession>A0A022Q4X8</accession>
<dbReference type="Pfam" id="PF05278">
    <property type="entry name" value="PEARLI-4"/>
    <property type="match status" value="1"/>
</dbReference>
<sequence length="348" mass="39208">MEKKRGRPPKVKEGRPIKVRQVNNDEEDQLQLQSSRKNGETLTYGGASSSPGYQTRYSKALAEKEANPSQNPTLLLVKQILFHENGFGAKRPDPVSNDVPEEAPLFISESPVRADEEFRSQQENICSDRTTNVNVLDLKKFTLDLLAQTDEEPELNANNAVSNIFVDNNNNNNPEKNQFVDFDEYKVKEDMIPLLKAIFAKYGDIVKESTFSKESRNCLLELVCTIYERLKASKLMQLKPLEMESISGQIGDLEIVKVKVGWLRKRLDLIVKARELCEGASSLEEAESRVMLAVEEKLKAVESFEKKVAADVAGVENLQRRIRYGKDEVAVLDKIIDLFDGSLVDGIV</sequence>
<dbReference type="PhylomeDB" id="A0A022Q4X8"/>
<dbReference type="AlphaFoldDB" id="A0A022Q4X8"/>
<dbReference type="KEGG" id="egt:105976048"/>
<evidence type="ECO:0000313" key="3">
    <source>
        <dbReference type="Proteomes" id="UP000030748"/>
    </source>
</evidence>
<dbReference type="PANTHER" id="PTHR35358:SF18">
    <property type="entry name" value="PHOSPHOLIPASE-LIKE PROTEIN-RELATED"/>
    <property type="match status" value="1"/>
</dbReference>
<dbReference type="InterPro" id="IPR007942">
    <property type="entry name" value="PLipase-like"/>
</dbReference>
<feature type="compositionally biased region" description="Polar residues" evidence="1">
    <location>
        <begin position="46"/>
        <end position="56"/>
    </location>
</feature>
<feature type="region of interest" description="Disordered" evidence="1">
    <location>
        <begin position="1"/>
        <end position="56"/>
    </location>
</feature>
<dbReference type="PANTHER" id="PTHR35358">
    <property type="entry name" value="OS06G0711100 PROTEIN"/>
    <property type="match status" value="1"/>
</dbReference>
<organism evidence="2 3">
    <name type="scientific">Erythranthe guttata</name>
    <name type="common">Yellow monkey flower</name>
    <name type="synonym">Mimulus guttatus</name>
    <dbReference type="NCBI Taxonomy" id="4155"/>
    <lineage>
        <taxon>Eukaryota</taxon>
        <taxon>Viridiplantae</taxon>
        <taxon>Streptophyta</taxon>
        <taxon>Embryophyta</taxon>
        <taxon>Tracheophyta</taxon>
        <taxon>Spermatophyta</taxon>
        <taxon>Magnoliopsida</taxon>
        <taxon>eudicotyledons</taxon>
        <taxon>Gunneridae</taxon>
        <taxon>Pentapetalae</taxon>
        <taxon>asterids</taxon>
        <taxon>lamiids</taxon>
        <taxon>Lamiales</taxon>
        <taxon>Phrymaceae</taxon>
        <taxon>Erythranthe</taxon>
    </lineage>
</organism>
<dbReference type="OMA" id="DEYACIS"/>
<dbReference type="Proteomes" id="UP000030748">
    <property type="component" value="Unassembled WGS sequence"/>
</dbReference>
<name>A0A022Q4X8_ERYGU</name>
<keyword evidence="3" id="KW-1185">Reference proteome</keyword>
<dbReference type="eggNOG" id="ENOG502SBCN">
    <property type="taxonomic scope" value="Eukaryota"/>
</dbReference>
<evidence type="ECO:0000313" key="2">
    <source>
        <dbReference type="EMBL" id="EYU21565.1"/>
    </source>
</evidence>
<reference evidence="2 3" key="1">
    <citation type="journal article" date="2013" name="Proc. Natl. Acad. Sci. U.S.A.">
        <title>Fine-scale variation in meiotic recombination in Mimulus inferred from population shotgun sequencing.</title>
        <authorList>
            <person name="Hellsten U."/>
            <person name="Wright K.M."/>
            <person name="Jenkins J."/>
            <person name="Shu S."/>
            <person name="Yuan Y."/>
            <person name="Wessler S.R."/>
            <person name="Schmutz J."/>
            <person name="Willis J.H."/>
            <person name="Rokhsar D.S."/>
        </authorList>
    </citation>
    <scope>NUCLEOTIDE SEQUENCE [LARGE SCALE GENOMIC DNA]</scope>
    <source>
        <strain evidence="3">cv. DUN x IM62</strain>
    </source>
</reference>
<dbReference type="EMBL" id="KI632223">
    <property type="protein sequence ID" value="EYU21565.1"/>
    <property type="molecule type" value="Genomic_DNA"/>
</dbReference>
<dbReference type="OrthoDB" id="913292at2759"/>
<evidence type="ECO:0000256" key="1">
    <source>
        <dbReference type="SAM" id="MobiDB-lite"/>
    </source>
</evidence>
<protein>
    <submittedName>
        <fullName evidence="2">Uncharacterized protein</fullName>
    </submittedName>
</protein>
<gene>
    <name evidence="2" type="ORF">MIMGU_mgv1a009254mg</name>
</gene>
<proteinExistence type="predicted"/>